<keyword evidence="1" id="KW-1133">Transmembrane helix</keyword>
<dbReference type="EMBL" id="CP118868">
    <property type="protein sequence ID" value="WEG35418.1"/>
    <property type="molecule type" value="Genomic_DNA"/>
</dbReference>
<organism evidence="2 3">
    <name type="scientific">Amygdalobacter indicium</name>
    <dbReference type="NCBI Taxonomy" id="3029272"/>
    <lineage>
        <taxon>Bacteria</taxon>
        <taxon>Bacillati</taxon>
        <taxon>Bacillota</taxon>
        <taxon>Clostridia</taxon>
        <taxon>Eubacteriales</taxon>
        <taxon>Oscillospiraceae</taxon>
        <taxon>Amygdalobacter</taxon>
    </lineage>
</organism>
<evidence type="ECO:0000313" key="3">
    <source>
        <dbReference type="Proteomes" id="UP001220478"/>
    </source>
</evidence>
<sequence>MLEDVYVEQLFPTKAPKSLKLLYAIILLIAVVAAGVIFWEIPYIILIYCVLALLLLWYMKDALRTEYEYSLINSDFSVAIVYSKKRRSLLYEVDLLKLQNVQLLEKEEDWNKAKQGAAYDFTPGYFTEKYKYYLITLSQADVASPSLWQRSKRLKPFAAEHCVLLSLDEHFQTKIQRYFRRVHPNKF</sequence>
<evidence type="ECO:0000313" key="2">
    <source>
        <dbReference type="EMBL" id="WEG35418.1"/>
    </source>
</evidence>
<reference evidence="2 3" key="1">
    <citation type="submission" date="2023-02" db="EMBL/GenBank/DDBJ databases">
        <title>Novel Oscillospiraceae bacterial genomes.</title>
        <authorList>
            <person name="Srinivasan S."/>
            <person name="Austin M.N."/>
            <person name="Fiedler T.L."/>
            <person name="Strenk S.M."/>
            <person name="Agnew K.J."/>
            <person name="Nagana Gowda G.A."/>
            <person name="Raftery D."/>
            <person name="Beamer M.A."/>
            <person name="Achilles S.L."/>
            <person name="Wiesenfeld H.C."/>
            <person name="Fredricks D.N."/>
            <person name="Hillier S.L."/>
        </authorList>
    </citation>
    <scope>NUCLEOTIDE SEQUENCE [LARGE SCALE GENOMIC DNA]</scope>
    <source>
        <strain evidence="2 3">CHIC02 1186E3-8</strain>
    </source>
</reference>
<proteinExistence type="predicted"/>
<accession>A0ABY8C7V7</accession>
<name>A0ABY8C7V7_9FIRM</name>
<evidence type="ECO:0008006" key="4">
    <source>
        <dbReference type="Google" id="ProtNLM"/>
    </source>
</evidence>
<evidence type="ECO:0000256" key="1">
    <source>
        <dbReference type="SAM" id="Phobius"/>
    </source>
</evidence>
<keyword evidence="1" id="KW-0812">Transmembrane</keyword>
<keyword evidence="1" id="KW-0472">Membrane</keyword>
<gene>
    <name evidence="2" type="ORF">PYS61_05680</name>
</gene>
<feature type="transmembrane region" description="Helical" evidence="1">
    <location>
        <begin position="21"/>
        <end position="37"/>
    </location>
</feature>
<feature type="transmembrane region" description="Helical" evidence="1">
    <location>
        <begin position="43"/>
        <end position="59"/>
    </location>
</feature>
<dbReference type="Proteomes" id="UP001220478">
    <property type="component" value="Chromosome"/>
</dbReference>
<protein>
    <recommendedName>
        <fullName evidence="4">YcxB-like protein domain-containing protein</fullName>
    </recommendedName>
</protein>
<dbReference type="RefSeq" id="WP_315571511.1">
    <property type="nucleotide sequence ID" value="NZ_CP118868.1"/>
</dbReference>
<keyword evidence="3" id="KW-1185">Reference proteome</keyword>